<dbReference type="VEuPathDB" id="ToxoDB:BESB_039140"/>
<keyword evidence="4" id="KW-1185">Reference proteome</keyword>
<feature type="compositionally biased region" description="Polar residues" evidence="1">
    <location>
        <begin position="1"/>
        <end position="25"/>
    </location>
</feature>
<evidence type="ECO:0000313" key="4">
    <source>
        <dbReference type="Proteomes" id="UP000224006"/>
    </source>
</evidence>
<proteinExistence type="predicted"/>
<dbReference type="KEGG" id="bbes:BESB_039140"/>
<gene>
    <name evidence="3" type="ORF">BESB_039140</name>
</gene>
<dbReference type="Gene3D" id="2.170.270.10">
    <property type="entry name" value="SET domain"/>
    <property type="match status" value="1"/>
</dbReference>
<feature type="region of interest" description="Disordered" evidence="1">
    <location>
        <begin position="150"/>
        <end position="347"/>
    </location>
</feature>
<protein>
    <submittedName>
        <fullName evidence="3">Putative histone lysine methyltransferase, SET</fullName>
    </submittedName>
</protein>
<feature type="compositionally biased region" description="Basic and acidic residues" evidence="1">
    <location>
        <begin position="41"/>
        <end position="57"/>
    </location>
</feature>
<dbReference type="PROSITE" id="PS50280">
    <property type="entry name" value="SET"/>
    <property type="match status" value="1"/>
</dbReference>
<dbReference type="InterPro" id="IPR046341">
    <property type="entry name" value="SET_dom_sf"/>
</dbReference>
<dbReference type="OrthoDB" id="330898at2759"/>
<evidence type="ECO:0000259" key="2">
    <source>
        <dbReference type="PROSITE" id="PS50280"/>
    </source>
</evidence>
<feature type="domain" description="SET" evidence="2">
    <location>
        <begin position="453"/>
        <end position="584"/>
    </location>
</feature>
<dbReference type="EMBL" id="NWUJ01000002">
    <property type="protein sequence ID" value="PFH37456.1"/>
    <property type="molecule type" value="Genomic_DNA"/>
</dbReference>
<accession>A0A2A9MMT9</accession>
<dbReference type="GO" id="GO:0032259">
    <property type="term" value="P:methylation"/>
    <property type="evidence" value="ECO:0007669"/>
    <property type="project" value="UniProtKB-KW"/>
</dbReference>
<organism evidence="3 4">
    <name type="scientific">Besnoitia besnoiti</name>
    <name type="common">Apicomplexan protozoan</name>
    <dbReference type="NCBI Taxonomy" id="94643"/>
    <lineage>
        <taxon>Eukaryota</taxon>
        <taxon>Sar</taxon>
        <taxon>Alveolata</taxon>
        <taxon>Apicomplexa</taxon>
        <taxon>Conoidasida</taxon>
        <taxon>Coccidia</taxon>
        <taxon>Eucoccidiorida</taxon>
        <taxon>Eimeriorina</taxon>
        <taxon>Sarcocystidae</taxon>
        <taxon>Besnoitia</taxon>
    </lineage>
</organism>
<dbReference type="GeneID" id="40308895"/>
<evidence type="ECO:0000313" key="3">
    <source>
        <dbReference type="EMBL" id="PFH37456.1"/>
    </source>
</evidence>
<feature type="compositionally biased region" description="Polar residues" evidence="1">
    <location>
        <begin position="70"/>
        <end position="89"/>
    </location>
</feature>
<keyword evidence="3" id="KW-0489">Methyltransferase</keyword>
<dbReference type="SUPFAM" id="SSF82199">
    <property type="entry name" value="SET domain"/>
    <property type="match status" value="1"/>
</dbReference>
<dbReference type="GO" id="GO:0008168">
    <property type="term" value="F:methyltransferase activity"/>
    <property type="evidence" value="ECO:0007669"/>
    <property type="project" value="UniProtKB-KW"/>
</dbReference>
<dbReference type="Pfam" id="PF00856">
    <property type="entry name" value="SET"/>
    <property type="match status" value="1"/>
</dbReference>
<sequence length="592" mass="62338">MCDCLSSGTTPQEGEASSCQPTDLTQGGAAARWHGGLGNEVNHRPLSDSPRSDEQDSAHGPLRQGKTEDGNTAQLPVQENSPLPFQSESPGTDWFIHPLLLPLLPSRFVFKNPSWPPTPKKKRNLAAGCSGGVVPSAGARCGAVHTASFAHESSRSSIHPSPEPRRGLQDASPGRACVAPPGDPRNAGSKAPRNPSTVISSRKRRKTLLKPKGQVPDEYSPGLCSNPVAPVHPSPLPVSGCLTEHQDDASTEKATPPTEPVACESMPAQGSRATSPVRSGTSLCQGGPQRPSNVTDECSFWQAGSPATSSKGPHPHAPADGTDRSSVAPGSCEKSLGSSAKPPASVSPALCSDAGMRIKGEAAEFQTQGTDDSCRSSPFQQSCASLARHPVSRPQAAHLATERVSSQVGEDSCSVRRAATLGGRRGVEASSRASPSQLSESTVKPVFLPSIGCGLTVSASSLGRGSGLGVYSCRAYAARSRIGEYAGVCVDRKVAMMLRGMGTSTHVMRVGMQYQYLVGYRLPFVFGGAGAFVNDGRWFADGRKGPGVTARFHVVYDKKRAKDRVYVVATRDIAQGEEIFTSYDNQYWALLQ</sequence>
<feature type="compositionally biased region" description="Polar residues" evidence="1">
    <location>
        <begin position="271"/>
        <end position="296"/>
    </location>
</feature>
<dbReference type="AlphaFoldDB" id="A0A2A9MMT9"/>
<feature type="region of interest" description="Disordered" evidence="1">
    <location>
        <begin position="1"/>
        <end position="89"/>
    </location>
</feature>
<feature type="compositionally biased region" description="Low complexity" evidence="1">
    <location>
        <begin position="338"/>
        <end position="347"/>
    </location>
</feature>
<dbReference type="InterPro" id="IPR001214">
    <property type="entry name" value="SET_dom"/>
</dbReference>
<dbReference type="RefSeq" id="XP_029221465.1">
    <property type="nucleotide sequence ID" value="XM_029362500.1"/>
</dbReference>
<keyword evidence="3" id="KW-0808">Transferase</keyword>
<comment type="caution">
    <text evidence="3">The sequence shown here is derived from an EMBL/GenBank/DDBJ whole genome shotgun (WGS) entry which is preliminary data.</text>
</comment>
<name>A0A2A9MMT9_BESBE</name>
<dbReference type="Proteomes" id="UP000224006">
    <property type="component" value="Chromosome II"/>
</dbReference>
<evidence type="ECO:0000256" key="1">
    <source>
        <dbReference type="SAM" id="MobiDB-lite"/>
    </source>
</evidence>
<reference evidence="3 4" key="1">
    <citation type="submission" date="2017-09" db="EMBL/GenBank/DDBJ databases">
        <title>Genome sequencing of Besnoitia besnoiti strain Bb-Ger1.</title>
        <authorList>
            <person name="Schares G."/>
            <person name="Venepally P."/>
            <person name="Lorenzi H.A."/>
        </authorList>
    </citation>
    <scope>NUCLEOTIDE SEQUENCE [LARGE SCALE GENOMIC DNA]</scope>
    <source>
        <strain evidence="3 4">Bb-Ger1</strain>
    </source>
</reference>